<comment type="caution">
    <text evidence="11">The sequence shown here is derived from an EMBL/GenBank/DDBJ whole genome shotgun (WGS) entry which is preliminary data.</text>
</comment>
<dbReference type="InterPro" id="IPR036236">
    <property type="entry name" value="Znf_C2H2_sf"/>
</dbReference>
<feature type="region of interest" description="Disordered" evidence="9">
    <location>
        <begin position="620"/>
        <end position="673"/>
    </location>
</feature>
<dbReference type="PROSITE" id="PS50157">
    <property type="entry name" value="ZINC_FINGER_C2H2_2"/>
    <property type="match status" value="2"/>
</dbReference>
<evidence type="ECO:0000313" key="11">
    <source>
        <dbReference type="EMBL" id="KAK3906191.1"/>
    </source>
</evidence>
<comment type="subcellular location">
    <subcellularLocation>
        <location evidence="1">Nucleus</location>
    </subcellularLocation>
</comment>
<evidence type="ECO:0000313" key="12">
    <source>
        <dbReference type="Proteomes" id="UP001303889"/>
    </source>
</evidence>
<feature type="region of interest" description="Disordered" evidence="9">
    <location>
        <begin position="23"/>
        <end position="46"/>
    </location>
</feature>
<proteinExistence type="predicted"/>
<keyword evidence="5" id="KW-0862">Zinc</keyword>
<feature type="domain" description="C2H2-type" evidence="10">
    <location>
        <begin position="676"/>
        <end position="703"/>
    </location>
</feature>
<name>A0AAN6MTK0_9PEZI</name>
<evidence type="ECO:0000256" key="4">
    <source>
        <dbReference type="ARBA" id="ARBA00022771"/>
    </source>
</evidence>
<feature type="region of interest" description="Disordered" evidence="9">
    <location>
        <begin position="481"/>
        <end position="594"/>
    </location>
</feature>
<accession>A0AAN6MTK0</accession>
<evidence type="ECO:0000256" key="2">
    <source>
        <dbReference type="ARBA" id="ARBA00022723"/>
    </source>
</evidence>
<keyword evidence="4 8" id="KW-0863">Zinc-finger</keyword>
<evidence type="ECO:0000256" key="9">
    <source>
        <dbReference type="SAM" id="MobiDB-lite"/>
    </source>
</evidence>
<feature type="region of interest" description="Disordered" evidence="9">
    <location>
        <begin position="852"/>
        <end position="872"/>
    </location>
</feature>
<feature type="region of interest" description="Disordered" evidence="9">
    <location>
        <begin position="939"/>
        <end position="965"/>
    </location>
</feature>
<dbReference type="PANTHER" id="PTHR24404">
    <property type="entry name" value="ZINC FINGER PROTEIN"/>
    <property type="match status" value="1"/>
</dbReference>
<organism evidence="11 12">
    <name type="scientific">Staphylotrichum tortipilum</name>
    <dbReference type="NCBI Taxonomy" id="2831512"/>
    <lineage>
        <taxon>Eukaryota</taxon>
        <taxon>Fungi</taxon>
        <taxon>Dikarya</taxon>
        <taxon>Ascomycota</taxon>
        <taxon>Pezizomycotina</taxon>
        <taxon>Sordariomycetes</taxon>
        <taxon>Sordariomycetidae</taxon>
        <taxon>Sordariales</taxon>
        <taxon>Chaetomiaceae</taxon>
        <taxon>Staphylotrichum</taxon>
    </lineage>
</organism>
<sequence>MPSPAGAAVDVAMQPFAQYASLPAQAQNQSQGQSQSQSQPQGLGAAQSMADLRALARGHGQQHPFLQGQGLVLSHFIVDQGPWNPLGMDPSCGGDLSKGQPGPAQFTRQFPNFGIDYRNPVPALSEADTVSPSVTGLLSDSGYGSMAAKQSVGNPSIYNGDADHSFDTRSLASHFQRMTHRTALPNEEHRKRELVAQRPASGAPKVLVCPDCKATLKTNSELNKHRARHNKPFKCTVAECPKATEGFSTNNDLDRHKRCVHKLVVGPETFYRCDIDQCREKLKNWPRQDNFKQHLSRKHGVTNVDLARFTFQTRDPADSAGFVPSAAITSTEPAMMSSDPHSHSAWTAVNHTHVSPASLMNVNGDVGHHGLPNMMAYENHSASFNVGSSRYMTQDSLAHNRVQLDMEPALSGLSIPPPSQRAGTPISELLSFVDQSDCVAPDMLRQTGTETRTLMLADIGLPPVGDARWWGVRAGVRPLDHEAVTKEEAPLEIDDASEDSAGLEEDGVQSERDEVESSAPDGMDVDDAVQDSVSQVDPQDSDSEHGDPADDTPDTDPIVEVAATQVSQEPEAQVKASPPEPQPSAETPVPIDVDDDLRTEAFLRSLIEGGKLRDKLKKLGFPMPDEAEPKEQKPPVESSAASDSDRFDNTPVNDTPVDTGPVGNGRANNNDNKTINKCDECPKTFIRRCELKKHQKRHAKPYHCTYADCDKKFGSKNDWKRHENSQHFQLEIWRCAERADGQPECGKVCHRRESLHLHLRKDHGILDPGVLDQKLADCRIGRNFGSRFWCGFCQKTIEPSDRAAPAHAERFDHIDAHFNGKDMLKADIKDWKHVDTDLSELPDLALMVKAKGANSRKRGHDGDTSEAKAKRRRAENGAEEYWTCCFCKQYWRVDSKKDPAPMCLDECIHKRCDECVVFKPSQQDELNLPALAAIAQAAVEQEQGKDGPAVGEGVEGRAQAQERVQ</sequence>
<dbReference type="EMBL" id="MU855334">
    <property type="protein sequence ID" value="KAK3906191.1"/>
    <property type="molecule type" value="Genomic_DNA"/>
</dbReference>
<evidence type="ECO:0000256" key="1">
    <source>
        <dbReference type="ARBA" id="ARBA00004123"/>
    </source>
</evidence>
<keyword evidence="6" id="KW-0238">DNA-binding</keyword>
<feature type="domain" description="C2H2-type" evidence="10">
    <location>
        <begin position="702"/>
        <end position="727"/>
    </location>
</feature>
<evidence type="ECO:0000256" key="7">
    <source>
        <dbReference type="ARBA" id="ARBA00023242"/>
    </source>
</evidence>
<feature type="compositionally biased region" description="Low complexity" evidence="9">
    <location>
        <begin position="24"/>
        <end position="46"/>
    </location>
</feature>
<feature type="compositionally biased region" description="Acidic residues" evidence="9">
    <location>
        <begin position="490"/>
        <end position="516"/>
    </location>
</feature>
<keyword evidence="12" id="KW-1185">Reference proteome</keyword>
<dbReference type="PANTHER" id="PTHR24404:SF114">
    <property type="entry name" value="KLUMPFUSS, ISOFORM B-RELATED"/>
    <property type="match status" value="1"/>
</dbReference>
<dbReference type="Pfam" id="PF00096">
    <property type="entry name" value="zf-C2H2"/>
    <property type="match status" value="2"/>
</dbReference>
<evidence type="ECO:0000256" key="3">
    <source>
        <dbReference type="ARBA" id="ARBA00022737"/>
    </source>
</evidence>
<dbReference type="GO" id="GO:0000978">
    <property type="term" value="F:RNA polymerase II cis-regulatory region sequence-specific DNA binding"/>
    <property type="evidence" value="ECO:0007669"/>
    <property type="project" value="TreeGrafter"/>
</dbReference>
<dbReference type="InterPro" id="IPR013087">
    <property type="entry name" value="Znf_C2H2_type"/>
</dbReference>
<evidence type="ECO:0000256" key="5">
    <source>
        <dbReference type="ARBA" id="ARBA00022833"/>
    </source>
</evidence>
<reference evidence="11" key="2">
    <citation type="submission" date="2023-05" db="EMBL/GenBank/DDBJ databases">
        <authorList>
            <consortium name="Lawrence Berkeley National Laboratory"/>
            <person name="Steindorff A."/>
            <person name="Hensen N."/>
            <person name="Bonometti L."/>
            <person name="Westerberg I."/>
            <person name="Brannstrom I.O."/>
            <person name="Guillou S."/>
            <person name="Cros-Aarteil S."/>
            <person name="Calhoun S."/>
            <person name="Haridas S."/>
            <person name="Kuo A."/>
            <person name="Mondo S."/>
            <person name="Pangilinan J."/>
            <person name="Riley R."/>
            <person name="Labutti K."/>
            <person name="Andreopoulos B."/>
            <person name="Lipzen A."/>
            <person name="Chen C."/>
            <person name="Yanf M."/>
            <person name="Daum C."/>
            <person name="Ng V."/>
            <person name="Clum A."/>
            <person name="Ohm R."/>
            <person name="Martin F."/>
            <person name="Silar P."/>
            <person name="Natvig D."/>
            <person name="Lalanne C."/>
            <person name="Gautier V."/>
            <person name="Ament-Velasquez S.L."/>
            <person name="Kruys A."/>
            <person name="Hutchinson M.I."/>
            <person name="Powell A.J."/>
            <person name="Barry K."/>
            <person name="Miller A.N."/>
            <person name="Grigoriev I.V."/>
            <person name="Debuchy R."/>
            <person name="Gladieux P."/>
            <person name="Thoren M.H."/>
            <person name="Johannesson H."/>
        </authorList>
    </citation>
    <scope>NUCLEOTIDE SEQUENCE</scope>
    <source>
        <strain evidence="11">CBS 103.79</strain>
    </source>
</reference>
<dbReference type="GO" id="GO:0005634">
    <property type="term" value="C:nucleus"/>
    <property type="evidence" value="ECO:0007669"/>
    <property type="project" value="UniProtKB-SubCell"/>
</dbReference>
<dbReference type="PROSITE" id="PS00028">
    <property type="entry name" value="ZINC_FINGER_C2H2_1"/>
    <property type="match status" value="3"/>
</dbReference>
<dbReference type="SMART" id="SM00355">
    <property type="entry name" value="ZnF_C2H2"/>
    <property type="match status" value="6"/>
</dbReference>
<keyword evidence="7" id="KW-0539">Nucleus</keyword>
<keyword evidence="2" id="KW-0479">Metal-binding</keyword>
<dbReference type="GO" id="GO:0003700">
    <property type="term" value="F:DNA-binding transcription factor activity"/>
    <property type="evidence" value="ECO:0007669"/>
    <property type="project" value="TreeGrafter"/>
</dbReference>
<dbReference type="AlphaFoldDB" id="A0AAN6MTK0"/>
<gene>
    <name evidence="11" type="ORF">C8A05DRAFT_29977</name>
</gene>
<reference evidence="11" key="1">
    <citation type="journal article" date="2023" name="Mol. Phylogenet. Evol.">
        <title>Genome-scale phylogeny and comparative genomics of the fungal order Sordariales.</title>
        <authorList>
            <person name="Hensen N."/>
            <person name="Bonometti L."/>
            <person name="Westerberg I."/>
            <person name="Brannstrom I.O."/>
            <person name="Guillou S."/>
            <person name="Cros-Aarteil S."/>
            <person name="Calhoun S."/>
            <person name="Haridas S."/>
            <person name="Kuo A."/>
            <person name="Mondo S."/>
            <person name="Pangilinan J."/>
            <person name="Riley R."/>
            <person name="LaButti K."/>
            <person name="Andreopoulos B."/>
            <person name="Lipzen A."/>
            <person name="Chen C."/>
            <person name="Yan M."/>
            <person name="Daum C."/>
            <person name="Ng V."/>
            <person name="Clum A."/>
            <person name="Steindorff A."/>
            <person name="Ohm R.A."/>
            <person name="Martin F."/>
            <person name="Silar P."/>
            <person name="Natvig D.O."/>
            <person name="Lalanne C."/>
            <person name="Gautier V."/>
            <person name="Ament-Velasquez S.L."/>
            <person name="Kruys A."/>
            <person name="Hutchinson M.I."/>
            <person name="Powell A.J."/>
            <person name="Barry K."/>
            <person name="Miller A.N."/>
            <person name="Grigoriev I.V."/>
            <person name="Debuchy R."/>
            <person name="Gladieux P."/>
            <person name="Hiltunen Thoren M."/>
            <person name="Johannesson H."/>
        </authorList>
    </citation>
    <scope>NUCLEOTIDE SEQUENCE</scope>
    <source>
        <strain evidence="11">CBS 103.79</strain>
    </source>
</reference>
<dbReference type="Proteomes" id="UP001303889">
    <property type="component" value="Unassembled WGS sequence"/>
</dbReference>
<dbReference type="GO" id="GO:0008270">
    <property type="term" value="F:zinc ion binding"/>
    <property type="evidence" value="ECO:0007669"/>
    <property type="project" value="UniProtKB-KW"/>
</dbReference>
<evidence type="ECO:0000256" key="6">
    <source>
        <dbReference type="ARBA" id="ARBA00023125"/>
    </source>
</evidence>
<dbReference type="Gene3D" id="3.30.160.60">
    <property type="entry name" value="Classic Zinc Finger"/>
    <property type="match status" value="2"/>
</dbReference>
<dbReference type="SUPFAM" id="SSF57667">
    <property type="entry name" value="beta-beta-alpha zinc fingers"/>
    <property type="match status" value="1"/>
</dbReference>
<dbReference type="InterPro" id="IPR050589">
    <property type="entry name" value="Ikaros_C2H2-ZF"/>
</dbReference>
<evidence type="ECO:0000259" key="10">
    <source>
        <dbReference type="PROSITE" id="PS50157"/>
    </source>
</evidence>
<dbReference type="GO" id="GO:0006357">
    <property type="term" value="P:regulation of transcription by RNA polymerase II"/>
    <property type="evidence" value="ECO:0007669"/>
    <property type="project" value="TreeGrafter"/>
</dbReference>
<evidence type="ECO:0000256" key="8">
    <source>
        <dbReference type="PROSITE-ProRule" id="PRU00042"/>
    </source>
</evidence>
<protein>
    <recommendedName>
        <fullName evidence="10">C2H2-type domain-containing protein</fullName>
    </recommendedName>
</protein>
<keyword evidence="3" id="KW-0677">Repeat</keyword>